<dbReference type="SUPFAM" id="SSF47384">
    <property type="entry name" value="Homodimeric domain of signal transducing histidine kinase"/>
    <property type="match status" value="1"/>
</dbReference>
<dbReference type="GO" id="GO:0016301">
    <property type="term" value="F:kinase activity"/>
    <property type="evidence" value="ECO:0007669"/>
    <property type="project" value="UniProtKB-KW"/>
</dbReference>
<evidence type="ECO:0000256" key="7">
    <source>
        <dbReference type="SAM" id="Phobius"/>
    </source>
</evidence>
<dbReference type="RefSeq" id="WP_379709720.1">
    <property type="nucleotide sequence ID" value="NZ_JBHSCZ010000002.1"/>
</dbReference>
<evidence type="ECO:0000256" key="3">
    <source>
        <dbReference type="ARBA" id="ARBA00022553"/>
    </source>
</evidence>
<organism evidence="9 10">
    <name type="scientific">Ferruginibacter yonginensis</name>
    <dbReference type="NCBI Taxonomy" id="1310416"/>
    <lineage>
        <taxon>Bacteria</taxon>
        <taxon>Pseudomonadati</taxon>
        <taxon>Bacteroidota</taxon>
        <taxon>Chitinophagia</taxon>
        <taxon>Chitinophagales</taxon>
        <taxon>Chitinophagaceae</taxon>
        <taxon>Ferruginibacter</taxon>
    </lineage>
</organism>
<comment type="catalytic activity">
    <reaction evidence="1">
        <text>ATP + protein L-histidine = ADP + protein N-phospho-L-histidine.</text>
        <dbReference type="EC" id="2.7.13.3"/>
    </reaction>
</comment>
<evidence type="ECO:0000313" key="9">
    <source>
        <dbReference type="EMBL" id="MFC4263322.1"/>
    </source>
</evidence>
<protein>
    <recommendedName>
        <fullName evidence="2">histidine kinase</fullName>
        <ecNumber evidence="2">2.7.13.3</ecNumber>
    </recommendedName>
</protein>
<accession>A0ABV8QSY4</accession>
<name>A0ABV8QSY4_9BACT</name>
<sequence length="325" mass="36884">MQLKKNKIQKVIIIYWVLLAYIIAALVWWFIALGRQNEQMSQYKIQDLHKDDFLYTEKYNAIIKAKNVKTAQYVGEGGTFLLLILAGAIFVFRAVRRELRLTRDQQNFMMAITHELKTPISVAKLNLETLQKHKLAETQQQRLLYNTLQETNRLDTLCTNLLVSSQIDGGGYKATNDEQDFSFIVNDCVDRFITRFSNRIIEKDIATEVFVNGDAFLLQIAISNLIENAIKYAPKEKPIVVKLLKQQNQAILQVVDEGPGIAEADKQQVFEKFYRVGNEATKRAKGTGLGLYLTSRIALAHKGKIAVENNPKGGSIFILSLQAEA</sequence>
<evidence type="ECO:0000259" key="8">
    <source>
        <dbReference type="PROSITE" id="PS50109"/>
    </source>
</evidence>
<dbReference type="Pfam" id="PF00512">
    <property type="entry name" value="HisKA"/>
    <property type="match status" value="1"/>
</dbReference>
<dbReference type="PANTHER" id="PTHR45453:SF1">
    <property type="entry name" value="PHOSPHATE REGULON SENSOR PROTEIN PHOR"/>
    <property type="match status" value="1"/>
</dbReference>
<keyword evidence="10" id="KW-1185">Reference proteome</keyword>
<dbReference type="SMART" id="SM00388">
    <property type="entry name" value="HisKA"/>
    <property type="match status" value="1"/>
</dbReference>
<keyword evidence="4" id="KW-0808">Transferase</keyword>
<dbReference type="Proteomes" id="UP001595907">
    <property type="component" value="Unassembled WGS sequence"/>
</dbReference>
<proteinExistence type="predicted"/>
<reference evidence="10" key="1">
    <citation type="journal article" date="2019" name="Int. J. Syst. Evol. Microbiol.">
        <title>The Global Catalogue of Microorganisms (GCM) 10K type strain sequencing project: providing services to taxonomists for standard genome sequencing and annotation.</title>
        <authorList>
            <consortium name="The Broad Institute Genomics Platform"/>
            <consortium name="The Broad Institute Genome Sequencing Center for Infectious Disease"/>
            <person name="Wu L."/>
            <person name="Ma J."/>
        </authorList>
    </citation>
    <scope>NUCLEOTIDE SEQUENCE [LARGE SCALE GENOMIC DNA]</scope>
    <source>
        <strain evidence="10">CECT 8289</strain>
    </source>
</reference>
<dbReference type="CDD" id="cd00082">
    <property type="entry name" value="HisKA"/>
    <property type="match status" value="1"/>
</dbReference>
<dbReference type="InterPro" id="IPR004358">
    <property type="entry name" value="Sig_transdc_His_kin-like_C"/>
</dbReference>
<dbReference type="Gene3D" id="3.30.565.10">
    <property type="entry name" value="Histidine kinase-like ATPase, C-terminal domain"/>
    <property type="match status" value="1"/>
</dbReference>
<dbReference type="EMBL" id="JBHSCZ010000002">
    <property type="protein sequence ID" value="MFC4263322.1"/>
    <property type="molecule type" value="Genomic_DNA"/>
</dbReference>
<evidence type="ECO:0000256" key="6">
    <source>
        <dbReference type="ARBA" id="ARBA00023012"/>
    </source>
</evidence>
<evidence type="ECO:0000256" key="5">
    <source>
        <dbReference type="ARBA" id="ARBA00022777"/>
    </source>
</evidence>
<keyword evidence="7" id="KW-1133">Transmembrane helix</keyword>
<dbReference type="EC" id="2.7.13.3" evidence="2"/>
<keyword evidence="7" id="KW-0812">Transmembrane</keyword>
<dbReference type="CDD" id="cd00075">
    <property type="entry name" value="HATPase"/>
    <property type="match status" value="1"/>
</dbReference>
<keyword evidence="3" id="KW-0597">Phosphoprotein</keyword>
<keyword evidence="6" id="KW-0902">Two-component regulatory system</keyword>
<dbReference type="PANTHER" id="PTHR45453">
    <property type="entry name" value="PHOSPHATE REGULON SENSOR PROTEIN PHOR"/>
    <property type="match status" value="1"/>
</dbReference>
<dbReference type="InterPro" id="IPR036097">
    <property type="entry name" value="HisK_dim/P_sf"/>
</dbReference>
<dbReference type="PROSITE" id="PS50109">
    <property type="entry name" value="HIS_KIN"/>
    <property type="match status" value="1"/>
</dbReference>
<comment type="caution">
    <text evidence="9">The sequence shown here is derived from an EMBL/GenBank/DDBJ whole genome shotgun (WGS) entry which is preliminary data.</text>
</comment>
<dbReference type="InterPro" id="IPR050351">
    <property type="entry name" value="BphY/WalK/GraS-like"/>
</dbReference>
<dbReference type="InterPro" id="IPR005467">
    <property type="entry name" value="His_kinase_dom"/>
</dbReference>
<gene>
    <name evidence="9" type="ORF">ACFOWM_10560</name>
</gene>
<evidence type="ECO:0000256" key="2">
    <source>
        <dbReference type="ARBA" id="ARBA00012438"/>
    </source>
</evidence>
<dbReference type="InterPro" id="IPR003594">
    <property type="entry name" value="HATPase_dom"/>
</dbReference>
<evidence type="ECO:0000256" key="4">
    <source>
        <dbReference type="ARBA" id="ARBA00022679"/>
    </source>
</evidence>
<dbReference type="SMART" id="SM00387">
    <property type="entry name" value="HATPase_c"/>
    <property type="match status" value="1"/>
</dbReference>
<dbReference type="InterPro" id="IPR036890">
    <property type="entry name" value="HATPase_C_sf"/>
</dbReference>
<keyword evidence="7" id="KW-0472">Membrane</keyword>
<keyword evidence="5 9" id="KW-0418">Kinase</keyword>
<evidence type="ECO:0000313" key="10">
    <source>
        <dbReference type="Proteomes" id="UP001595907"/>
    </source>
</evidence>
<dbReference type="PRINTS" id="PR00344">
    <property type="entry name" value="BCTRLSENSOR"/>
</dbReference>
<dbReference type="SUPFAM" id="SSF55874">
    <property type="entry name" value="ATPase domain of HSP90 chaperone/DNA topoisomerase II/histidine kinase"/>
    <property type="match status" value="1"/>
</dbReference>
<evidence type="ECO:0000256" key="1">
    <source>
        <dbReference type="ARBA" id="ARBA00000085"/>
    </source>
</evidence>
<dbReference type="InterPro" id="IPR003661">
    <property type="entry name" value="HisK_dim/P_dom"/>
</dbReference>
<feature type="transmembrane region" description="Helical" evidence="7">
    <location>
        <begin position="12"/>
        <end position="31"/>
    </location>
</feature>
<dbReference type="Pfam" id="PF02518">
    <property type="entry name" value="HATPase_c"/>
    <property type="match status" value="1"/>
</dbReference>
<feature type="domain" description="Histidine kinase" evidence="8">
    <location>
        <begin position="111"/>
        <end position="325"/>
    </location>
</feature>
<feature type="transmembrane region" description="Helical" evidence="7">
    <location>
        <begin position="77"/>
        <end position="95"/>
    </location>
</feature>
<dbReference type="Gene3D" id="1.10.287.130">
    <property type="match status" value="1"/>
</dbReference>